<gene>
    <name evidence="2" type="ORF">SAMN02745227_01593</name>
</gene>
<keyword evidence="1" id="KW-0472">Membrane</keyword>
<sequence length="108" mass="12185">MELYLILGIFLLLILLSLKLRNVNRRSVAETYGFEPVESPISKSLVELISIAGGIYISLTLALSFLKIDYSPMYQILGVEFDFLALLSIILAIFQPVLLFIYNKIKGK</sequence>
<dbReference type="OrthoDB" id="1726338at2"/>
<evidence type="ECO:0000313" key="2">
    <source>
        <dbReference type="EMBL" id="SHK12822.1"/>
    </source>
</evidence>
<dbReference type="EMBL" id="FRAI01000017">
    <property type="protein sequence ID" value="SHK12822.1"/>
    <property type="molecule type" value="Genomic_DNA"/>
</dbReference>
<feature type="transmembrane region" description="Helical" evidence="1">
    <location>
        <begin position="45"/>
        <end position="66"/>
    </location>
</feature>
<dbReference type="Proteomes" id="UP000243547">
    <property type="component" value="Unassembled WGS sequence"/>
</dbReference>
<reference evidence="3" key="1">
    <citation type="submission" date="2016-11" db="EMBL/GenBank/DDBJ databases">
        <authorList>
            <person name="Varghese N."/>
            <person name="Submissions S."/>
        </authorList>
    </citation>
    <scope>NUCLEOTIDE SEQUENCE [LARGE SCALE GENOMIC DNA]</scope>
    <source>
        <strain evidence="3">DSM 14826</strain>
    </source>
</reference>
<feature type="transmembrane region" description="Helical" evidence="1">
    <location>
        <begin position="78"/>
        <end position="102"/>
    </location>
</feature>
<dbReference type="STRING" id="1120989.SAMN02745227_01593"/>
<evidence type="ECO:0000313" key="3">
    <source>
        <dbReference type="Proteomes" id="UP000243547"/>
    </source>
</evidence>
<dbReference type="AlphaFoldDB" id="A0A1M6PY35"/>
<dbReference type="RefSeq" id="WP_072907735.1">
    <property type="nucleotide sequence ID" value="NZ_FRAI01000017.1"/>
</dbReference>
<proteinExistence type="predicted"/>
<accession>A0A1M6PY35</accession>
<organism evidence="2 3">
    <name type="scientific">Anaerobranca californiensis DSM 14826</name>
    <dbReference type="NCBI Taxonomy" id="1120989"/>
    <lineage>
        <taxon>Bacteria</taxon>
        <taxon>Bacillati</taxon>
        <taxon>Bacillota</taxon>
        <taxon>Clostridia</taxon>
        <taxon>Eubacteriales</taxon>
        <taxon>Proteinivoracaceae</taxon>
        <taxon>Anaerobranca</taxon>
    </lineage>
</organism>
<keyword evidence="1" id="KW-0812">Transmembrane</keyword>
<keyword evidence="1" id="KW-1133">Transmembrane helix</keyword>
<evidence type="ECO:0000256" key="1">
    <source>
        <dbReference type="SAM" id="Phobius"/>
    </source>
</evidence>
<keyword evidence="3" id="KW-1185">Reference proteome</keyword>
<name>A0A1M6PY35_9FIRM</name>
<protein>
    <submittedName>
        <fullName evidence="2">Uncharacterized protein</fullName>
    </submittedName>
</protein>